<name>A0A6A4KZB3_9ERIC</name>
<dbReference type="Pfam" id="PF13365">
    <property type="entry name" value="Trypsin_2"/>
    <property type="match status" value="1"/>
</dbReference>
<protein>
    <recommendedName>
        <fullName evidence="3">Peptidase S1 domain-containing protein</fullName>
    </recommendedName>
</protein>
<dbReference type="PANTHER" id="PTHR43019">
    <property type="entry name" value="SERINE ENDOPROTEASE DEGS"/>
    <property type="match status" value="1"/>
</dbReference>
<dbReference type="Gene3D" id="2.40.10.10">
    <property type="entry name" value="Trypsin-like serine proteases"/>
    <property type="match status" value="3"/>
</dbReference>
<keyword evidence="2" id="KW-1185">Reference proteome</keyword>
<accession>A0A6A4KZB3</accession>
<organism evidence="1 2">
    <name type="scientific">Rhododendron williamsianum</name>
    <dbReference type="NCBI Taxonomy" id="262921"/>
    <lineage>
        <taxon>Eukaryota</taxon>
        <taxon>Viridiplantae</taxon>
        <taxon>Streptophyta</taxon>
        <taxon>Embryophyta</taxon>
        <taxon>Tracheophyta</taxon>
        <taxon>Spermatophyta</taxon>
        <taxon>Magnoliopsida</taxon>
        <taxon>eudicotyledons</taxon>
        <taxon>Gunneridae</taxon>
        <taxon>Pentapetalae</taxon>
        <taxon>asterids</taxon>
        <taxon>Ericales</taxon>
        <taxon>Ericaceae</taxon>
        <taxon>Ericoideae</taxon>
        <taxon>Rhodoreae</taxon>
        <taxon>Rhododendron</taxon>
    </lineage>
</organism>
<evidence type="ECO:0000313" key="2">
    <source>
        <dbReference type="Proteomes" id="UP000428333"/>
    </source>
</evidence>
<dbReference type="PANTHER" id="PTHR43019:SF48">
    <property type="entry name" value="PEPTIDASE S1, PA CLAN-RELATED"/>
    <property type="match status" value="1"/>
</dbReference>
<dbReference type="SUPFAM" id="SSF50494">
    <property type="entry name" value="Trypsin-like serine proteases"/>
    <property type="match status" value="2"/>
</dbReference>
<comment type="caution">
    <text evidence="1">The sequence shown here is derived from an EMBL/GenBank/DDBJ whole genome shotgun (WGS) entry which is preliminary data.</text>
</comment>
<sequence length="398" mass="44644">MARAIDFETEFPKISNSYLSQEQRHQFFEKLKQVIVIVNTEIPGTSKAARPMVLRGAGVIIDKNGTILTSAYLVPDNTQSIRVRREVDEHFWEANREGKMPKHDLAILVPKKNVCAFDFATFDEEERFDIGKETSRLGEDGSICLLGGDEEDGVWRSSYKKLFDDSCIMKIDFEGQSIENGYPDDNEVIHGTGLFFNSNGLIMTAGHVVPENWNSVRFWGVDDQNAQKAEVVYAKYDMDLAILKPKKEYHPDFATSSSEGPLSFGTELFSIGHPRELNFSYVVGDSGDLRVVQINNSHGSSGAPVFDSQGKVVGVIALTLDGFDFAIHFTTLKQFCEQYYETQHPRVGSQKEKNKKSPYSFISVPVSLANQDLFEYLRLASLAYLRSHWRSGVGASSC</sequence>
<dbReference type="OrthoDB" id="1633101at2759"/>
<dbReference type="AlphaFoldDB" id="A0A6A4KZB3"/>
<reference evidence="1 2" key="1">
    <citation type="journal article" date="2019" name="Genome Biol. Evol.">
        <title>The Rhododendron genome and chromosomal organization provide insight into shared whole-genome duplications across the heath family (Ericaceae).</title>
        <authorList>
            <person name="Soza V.L."/>
            <person name="Lindsley D."/>
            <person name="Waalkes A."/>
            <person name="Ramage E."/>
            <person name="Patwardhan R.P."/>
            <person name="Burton J.N."/>
            <person name="Adey A."/>
            <person name="Kumar A."/>
            <person name="Qiu R."/>
            <person name="Shendure J."/>
            <person name="Hall B."/>
        </authorList>
    </citation>
    <scope>NUCLEOTIDE SEQUENCE [LARGE SCALE GENOMIC DNA]</scope>
    <source>
        <strain evidence="1">RSF 1966-606</strain>
    </source>
</reference>
<dbReference type="InterPro" id="IPR043504">
    <property type="entry name" value="Peptidase_S1_PA_chymotrypsin"/>
</dbReference>
<gene>
    <name evidence="1" type="ORF">C3L33_20081</name>
</gene>
<dbReference type="InterPro" id="IPR009003">
    <property type="entry name" value="Peptidase_S1_PA"/>
</dbReference>
<feature type="non-terminal residue" evidence="1">
    <location>
        <position position="1"/>
    </location>
</feature>
<evidence type="ECO:0000313" key="1">
    <source>
        <dbReference type="EMBL" id="KAE9448018.1"/>
    </source>
</evidence>
<evidence type="ECO:0008006" key="3">
    <source>
        <dbReference type="Google" id="ProtNLM"/>
    </source>
</evidence>
<dbReference type="Proteomes" id="UP000428333">
    <property type="component" value="Linkage Group LG12"/>
</dbReference>
<proteinExistence type="predicted"/>
<dbReference type="EMBL" id="QEFC01003463">
    <property type="protein sequence ID" value="KAE9448018.1"/>
    <property type="molecule type" value="Genomic_DNA"/>
</dbReference>